<name>A0A1I1R362_RUMAL</name>
<accession>A0A1I1R362</accession>
<dbReference type="Proteomes" id="UP000182192">
    <property type="component" value="Unassembled WGS sequence"/>
</dbReference>
<proteinExistence type="predicted"/>
<dbReference type="AlphaFoldDB" id="A0A1I1R362"/>
<dbReference type="EMBL" id="FOKQ01000052">
    <property type="protein sequence ID" value="SFD24700.1"/>
    <property type="molecule type" value="Genomic_DNA"/>
</dbReference>
<gene>
    <name evidence="1" type="ORF">SAMN02910406_03483</name>
</gene>
<reference evidence="1 2" key="1">
    <citation type="submission" date="2016-10" db="EMBL/GenBank/DDBJ databases">
        <authorList>
            <person name="de Groot N.N."/>
        </authorList>
    </citation>
    <scope>NUCLEOTIDE SEQUENCE [LARGE SCALE GENOMIC DNA]</scope>
    <source>
        <strain evidence="1 2">AR67</strain>
    </source>
</reference>
<evidence type="ECO:0000313" key="2">
    <source>
        <dbReference type="Proteomes" id="UP000182192"/>
    </source>
</evidence>
<protein>
    <submittedName>
        <fullName evidence="1">Uncharacterized protein</fullName>
    </submittedName>
</protein>
<organism evidence="1 2">
    <name type="scientific">Ruminococcus albus</name>
    <dbReference type="NCBI Taxonomy" id="1264"/>
    <lineage>
        <taxon>Bacteria</taxon>
        <taxon>Bacillati</taxon>
        <taxon>Bacillota</taxon>
        <taxon>Clostridia</taxon>
        <taxon>Eubacteriales</taxon>
        <taxon>Oscillospiraceae</taxon>
        <taxon>Ruminococcus</taxon>
    </lineage>
</organism>
<sequence>MQTNENNEEMMLKKEALTIFNQFCSELPSYSLSLTILMN</sequence>
<evidence type="ECO:0000313" key="1">
    <source>
        <dbReference type="EMBL" id="SFD24700.1"/>
    </source>
</evidence>